<feature type="region of interest" description="Disordered" evidence="1">
    <location>
        <begin position="158"/>
        <end position="179"/>
    </location>
</feature>
<keyword evidence="3" id="KW-1185">Reference proteome</keyword>
<dbReference type="EMBL" id="JBEWLY010000007">
    <property type="protein sequence ID" value="MET1754306.1"/>
    <property type="molecule type" value="Genomic_DNA"/>
</dbReference>
<dbReference type="Proteomes" id="UP001548713">
    <property type="component" value="Unassembled WGS sequence"/>
</dbReference>
<sequence length="179" mass="18822">MRRTTPSGAKLASGVLGGGVVAGLLLSLAVPTTMKRGGDGWRDLIPAAAAGVEDDSSTFWMEAPPQDLTPAAWQPTDSWEEPQWADEGWTPYADEPIYGDEPLFEADLTVPVTPLPAYEPVGARLARVAGHVAADAAAASAEAARMAAADVRMEIAAASQGEQDNTREPEDFETAFVVQ</sequence>
<dbReference type="RefSeq" id="WP_353982713.1">
    <property type="nucleotide sequence ID" value="NZ_JBEWLY010000007.1"/>
</dbReference>
<evidence type="ECO:0000313" key="2">
    <source>
        <dbReference type="EMBL" id="MET1754306.1"/>
    </source>
</evidence>
<accession>A0ABV2CXI3</accession>
<evidence type="ECO:0000313" key="3">
    <source>
        <dbReference type="Proteomes" id="UP001548713"/>
    </source>
</evidence>
<reference evidence="2 3" key="1">
    <citation type="submission" date="2024-07" db="EMBL/GenBank/DDBJ databases">
        <title>Novosphingobium kalidii RD2P27.</title>
        <authorList>
            <person name="Sun J.-Q."/>
        </authorList>
    </citation>
    <scope>NUCLEOTIDE SEQUENCE [LARGE SCALE GENOMIC DNA]</scope>
    <source>
        <strain evidence="2 3">RD2P27</strain>
    </source>
</reference>
<organism evidence="2 3">
    <name type="scientific">Novosphingobium kalidii</name>
    <dbReference type="NCBI Taxonomy" id="3230299"/>
    <lineage>
        <taxon>Bacteria</taxon>
        <taxon>Pseudomonadati</taxon>
        <taxon>Pseudomonadota</taxon>
        <taxon>Alphaproteobacteria</taxon>
        <taxon>Sphingomonadales</taxon>
        <taxon>Sphingomonadaceae</taxon>
        <taxon>Novosphingobium</taxon>
    </lineage>
</organism>
<name>A0ABV2CXI3_9SPHN</name>
<proteinExistence type="predicted"/>
<gene>
    <name evidence="2" type="ORF">ABVV53_02340</name>
</gene>
<protein>
    <submittedName>
        <fullName evidence="2">Uncharacterized protein</fullName>
    </submittedName>
</protein>
<evidence type="ECO:0000256" key="1">
    <source>
        <dbReference type="SAM" id="MobiDB-lite"/>
    </source>
</evidence>
<comment type="caution">
    <text evidence="2">The sequence shown here is derived from an EMBL/GenBank/DDBJ whole genome shotgun (WGS) entry which is preliminary data.</text>
</comment>